<accession>A0A0R2MPC5</accession>
<protein>
    <recommendedName>
        <fullName evidence="3">DNA topoisomerase</fullName>
        <ecNumber evidence="3">5.6.2.1</ecNumber>
    </recommendedName>
    <alternativeName>
        <fullName evidence="10">Omega-protein</fullName>
    </alternativeName>
    <alternativeName>
        <fullName evidence="9">Relaxing enzyme</fullName>
    </alternativeName>
    <alternativeName>
        <fullName evidence="7">Swivelase</fullName>
    </alternativeName>
    <alternativeName>
        <fullName evidence="8">Untwisting enzyme</fullName>
    </alternativeName>
</protein>
<keyword evidence="4" id="KW-0799">Topoisomerase</keyword>
<dbReference type="InterPro" id="IPR003602">
    <property type="entry name" value="Topo_IA_DNA-bd_dom"/>
</dbReference>
<dbReference type="Gene3D" id="2.70.20.10">
    <property type="entry name" value="Topoisomerase I, domain 3"/>
    <property type="match status" value="1"/>
</dbReference>
<keyword evidence="14" id="KW-1185">Reference proteome</keyword>
<dbReference type="Gene3D" id="1.10.460.10">
    <property type="entry name" value="Topoisomerase I, domain 2"/>
    <property type="match status" value="1"/>
</dbReference>
<dbReference type="InterPro" id="IPR013497">
    <property type="entry name" value="Topo_IA_cen"/>
</dbReference>
<evidence type="ECO:0000256" key="8">
    <source>
        <dbReference type="ARBA" id="ARBA00031985"/>
    </source>
</evidence>
<dbReference type="InterPro" id="IPR025589">
    <property type="entry name" value="Toprim_C_rpt"/>
</dbReference>
<name>A0A0R2MPC5_9LACO</name>
<dbReference type="STRING" id="1293598.IV56_GL002289"/>
<comment type="catalytic activity">
    <reaction evidence="1">
        <text>ATP-independent breakage of single-stranded DNA, followed by passage and rejoining.</text>
        <dbReference type="EC" id="5.6.2.1"/>
    </reaction>
</comment>
<dbReference type="PROSITE" id="PS50880">
    <property type="entry name" value="TOPRIM"/>
    <property type="match status" value="1"/>
</dbReference>
<dbReference type="Pfam" id="PF01131">
    <property type="entry name" value="Topoisom_bac"/>
    <property type="match status" value="1"/>
</dbReference>
<comment type="caution">
    <text evidence="13">The sequence shown here is derived from an EMBL/GenBank/DDBJ whole genome shotgun (WGS) entry which is preliminary data.</text>
</comment>
<dbReference type="PATRIC" id="fig|1293598.4.peg.2392"/>
<evidence type="ECO:0000313" key="14">
    <source>
        <dbReference type="Proteomes" id="UP000050969"/>
    </source>
</evidence>
<dbReference type="PANTHER" id="PTHR11390">
    <property type="entry name" value="PROKARYOTIC DNA TOPOISOMERASE"/>
    <property type="match status" value="1"/>
</dbReference>
<evidence type="ECO:0000256" key="5">
    <source>
        <dbReference type="ARBA" id="ARBA00023125"/>
    </source>
</evidence>
<dbReference type="Gene3D" id="3.40.50.140">
    <property type="match status" value="1"/>
</dbReference>
<evidence type="ECO:0000256" key="10">
    <source>
        <dbReference type="ARBA" id="ARBA00032877"/>
    </source>
</evidence>
<comment type="similarity">
    <text evidence="2">Belongs to the type IA topoisomerase family.</text>
</comment>
<dbReference type="Pfam" id="PF01751">
    <property type="entry name" value="Toprim"/>
    <property type="match status" value="1"/>
</dbReference>
<evidence type="ECO:0000259" key="11">
    <source>
        <dbReference type="PROSITE" id="PS50880"/>
    </source>
</evidence>
<evidence type="ECO:0000259" key="12">
    <source>
        <dbReference type="PROSITE" id="PS52039"/>
    </source>
</evidence>
<dbReference type="PRINTS" id="PR00417">
    <property type="entry name" value="PRTPISMRASEI"/>
</dbReference>
<gene>
    <name evidence="13" type="ORF">IV56_GL002289</name>
</gene>
<dbReference type="PROSITE" id="PS00396">
    <property type="entry name" value="TOPO_IA_1"/>
    <property type="match status" value="1"/>
</dbReference>
<dbReference type="SMART" id="SM00437">
    <property type="entry name" value="TOP1Ac"/>
    <property type="match status" value="1"/>
</dbReference>
<evidence type="ECO:0000256" key="7">
    <source>
        <dbReference type="ARBA" id="ARBA00030003"/>
    </source>
</evidence>
<dbReference type="InterPro" id="IPR013826">
    <property type="entry name" value="Topo_IA_cen_sub3"/>
</dbReference>
<evidence type="ECO:0000313" key="13">
    <source>
        <dbReference type="EMBL" id="KRO15521.1"/>
    </source>
</evidence>
<evidence type="ECO:0000256" key="6">
    <source>
        <dbReference type="ARBA" id="ARBA00023235"/>
    </source>
</evidence>
<organism evidence="13 14">
    <name type="scientific">Lacticaseibacillus saniviri JCM 17471 = DSM 24301</name>
    <dbReference type="NCBI Taxonomy" id="1293598"/>
    <lineage>
        <taxon>Bacteria</taxon>
        <taxon>Bacillati</taxon>
        <taxon>Bacillota</taxon>
        <taxon>Bacilli</taxon>
        <taxon>Lactobacillales</taxon>
        <taxon>Lactobacillaceae</taxon>
        <taxon>Lacticaseibacillus</taxon>
    </lineage>
</organism>
<dbReference type="Proteomes" id="UP000050969">
    <property type="component" value="Unassembled WGS sequence"/>
</dbReference>
<dbReference type="InterPro" id="IPR003601">
    <property type="entry name" value="Topo_IA_2"/>
</dbReference>
<dbReference type="InterPro" id="IPR006171">
    <property type="entry name" value="TOPRIM_dom"/>
</dbReference>
<dbReference type="SUPFAM" id="SSF56712">
    <property type="entry name" value="Prokaryotic type I DNA topoisomerase"/>
    <property type="match status" value="1"/>
</dbReference>
<dbReference type="GO" id="GO:0006310">
    <property type="term" value="P:DNA recombination"/>
    <property type="evidence" value="ECO:0007669"/>
    <property type="project" value="TreeGrafter"/>
</dbReference>
<dbReference type="InterPro" id="IPR013825">
    <property type="entry name" value="Topo_IA_cen_sub2"/>
</dbReference>
<reference evidence="13 14" key="1">
    <citation type="journal article" date="2015" name="Genome Announc.">
        <title>Expanding the biotechnology potential of lactobacilli through comparative genomics of 213 strains and associated genera.</title>
        <authorList>
            <person name="Sun Z."/>
            <person name="Harris H.M."/>
            <person name="McCann A."/>
            <person name="Guo C."/>
            <person name="Argimon S."/>
            <person name="Zhang W."/>
            <person name="Yang X."/>
            <person name="Jeffery I.B."/>
            <person name="Cooney J.C."/>
            <person name="Kagawa T.F."/>
            <person name="Liu W."/>
            <person name="Song Y."/>
            <person name="Salvetti E."/>
            <person name="Wrobel A."/>
            <person name="Rasinkangas P."/>
            <person name="Parkhill J."/>
            <person name="Rea M.C."/>
            <person name="O'Sullivan O."/>
            <person name="Ritari J."/>
            <person name="Douillard F.P."/>
            <person name="Paul Ross R."/>
            <person name="Yang R."/>
            <person name="Briner A.E."/>
            <person name="Felis G.E."/>
            <person name="de Vos W.M."/>
            <person name="Barrangou R."/>
            <person name="Klaenhammer T.R."/>
            <person name="Caufield P.W."/>
            <person name="Cui Y."/>
            <person name="Zhang H."/>
            <person name="O'Toole P.W."/>
        </authorList>
    </citation>
    <scope>NUCLEOTIDE SEQUENCE [LARGE SCALE GENOMIC DNA]</scope>
    <source>
        <strain evidence="13 14">DSM 24301</strain>
    </source>
</reference>
<keyword evidence="5" id="KW-0238">DNA-binding</keyword>
<dbReference type="AlphaFoldDB" id="A0A0R2MPC5"/>
<evidence type="ECO:0000256" key="9">
    <source>
        <dbReference type="ARBA" id="ARBA00032235"/>
    </source>
</evidence>
<dbReference type="EC" id="5.6.2.1" evidence="3"/>
<dbReference type="SMART" id="SM00436">
    <property type="entry name" value="TOP1Bc"/>
    <property type="match status" value="1"/>
</dbReference>
<evidence type="ECO:0000256" key="2">
    <source>
        <dbReference type="ARBA" id="ARBA00009446"/>
    </source>
</evidence>
<evidence type="ECO:0000256" key="3">
    <source>
        <dbReference type="ARBA" id="ARBA00012891"/>
    </source>
</evidence>
<dbReference type="GO" id="GO:0043597">
    <property type="term" value="C:cytoplasmic replication fork"/>
    <property type="evidence" value="ECO:0007669"/>
    <property type="project" value="TreeGrafter"/>
</dbReference>
<dbReference type="GO" id="GO:0003917">
    <property type="term" value="F:DNA topoisomerase type I (single strand cut, ATP-independent) activity"/>
    <property type="evidence" value="ECO:0007669"/>
    <property type="project" value="UniProtKB-EC"/>
</dbReference>
<dbReference type="InterPro" id="IPR013824">
    <property type="entry name" value="Topo_IA_cen_sub1"/>
</dbReference>
<dbReference type="InterPro" id="IPR023406">
    <property type="entry name" value="Topo_IA_AS"/>
</dbReference>
<evidence type="ECO:0000256" key="1">
    <source>
        <dbReference type="ARBA" id="ARBA00000213"/>
    </source>
</evidence>
<feature type="domain" description="Topo IA-type catalytic" evidence="12">
    <location>
        <begin position="78"/>
        <end position="502"/>
    </location>
</feature>
<dbReference type="PANTHER" id="PTHR11390:SF21">
    <property type="entry name" value="DNA TOPOISOMERASE 3-ALPHA"/>
    <property type="match status" value="1"/>
</dbReference>
<proteinExistence type="inferred from homology"/>
<dbReference type="PROSITE" id="PS52039">
    <property type="entry name" value="TOPO_IA_2"/>
    <property type="match status" value="1"/>
</dbReference>
<dbReference type="Gene3D" id="1.10.290.10">
    <property type="entry name" value="Topoisomerase I, domain 4"/>
    <property type="match status" value="1"/>
</dbReference>
<dbReference type="OrthoDB" id="9803554at2"/>
<dbReference type="Pfam" id="PF13342">
    <property type="entry name" value="Toprim_Crpt"/>
    <property type="match status" value="1"/>
</dbReference>
<evidence type="ECO:0000256" key="4">
    <source>
        <dbReference type="ARBA" id="ARBA00023029"/>
    </source>
</evidence>
<dbReference type="EMBL" id="JQCE01000064">
    <property type="protein sequence ID" value="KRO15521.1"/>
    <property type="molecule type" value="Genomic_DNA"/>
</dbReference>
<dbReference type="GO" id="GO:0003677">
    <property type="term" value="F:DNA binding"/>
    <property type="evidence" value="ECO:0007669"/>
    <property type="project" value="UniProtKB-KW"/>
</dbReference>
<dbReference type="RefSeq" id="WP_054776638.1">
    <property type="nucleotide sequence ID" value="NZ_BBBX01000002.1"/>
</dbReference>
<dbReference type="InterPro" id="IPR000380">
    <property type="entry name" value="Topo_IA"/>
</dbReference>
<sequence>MIRGGTAGQQFKHVKAVFDQANSIIIATDADREGENIAYSIIKAAGATDKITKRLWINSNLPSAVQAGFKSLRDAAETYSYYQEARIRQISDWLVGMNFTRLFTLKATHAGLNHEVYSAGRVQTPVLALVAKNRLDRNNFKPVPYWLLQAKTEKSGIKVTFKTKEKFPSKTELERVMAENKLHTPYTAEIGDVLKEHKTQSAPQLFDLAGIQSFANANWGYTNDKTLELVQALYDANFVTYPRTEESLISAEEFNEMLKRAPELMTLLGLDVELKNSEPRKKYVGDYKAHSALLPTTLLPKLDQLPEDQLNIYIAIAQRSLMMFAPDREYDRTEVKINADALEFSATGNVETNLGWKKVQIDDQDENETDMDKGKLPEFEKGETVYLEFDQLEKQTQPQKAYTPSSLGGKNSIMEKLNLGTPATRANIIKTLVDRQYMKLTKNKYEPTDKGLLMYQLIKDSKLGSAEMTASWENQLKEIEENREKPESFLTDIKAFVREELVTEQKRPLDDELLQKNLAASMIGKCPKCHQGDIVFSRAYHCTNPDCDFMLWPEVAHKKLTDTQVKQLIDNGRTTKLVTGLKSSKGSTFKAFIVLNSEFKTAFEFEKKGK</sequence>
<dbReference type="InterPro" id="IPR023405">
    <property type="entry name" value="Topo_IA_core_domain"/>
</dbReference>
<feature type="domain" description="Toprim" evidence="11">
    <location>
        <begin position="1"/>
        <end position="59"/>
    </location>
</feature>
<dbReference type="GO" id="GO:0006281">
    <property type="term" value="P:DNA repair"/>
    <property type="evidence" value="ECO:0007669"/>
    <property type="project" value="TreeGrafter"/>
</dbReference>
<keyword evidence="6 13" id="KW-0413">Isomerase</keyword>
<dbReference type="GO" id="GO:0006265">
    <property type="term" value="P:DNA topological change"/>
    <property type="evidence" value="ECO:0007669"/>
    <property type="project" value="InterPro"/>
</dbReference>